<keyword evidence="3" id="KW-1185">Reference proteome</keyword>
<evidence type="ECO:0008006" key="4">
    <source>
        <dbReference type="Google" id="ProtNLM"/>
    </source>
</evidence>
<gene>
    <name evidence="2" type="ORF">VI08_00650</name>
</gene>
<evidence type="ECO:0000256" key="1">
    <source>
        <dbReference type="SAM" id="SignalP"/>
    </source>
</evidence>
<proteinExistence type="predicted"/>
<name>A0A0F3L1J8_9GAMM</name>
<dbReference type="RefSeq" id="WP_045827592.1">
    <property type="nucleotide sequence ID" value="NZ_JZRB01000001.1"/>
</dbReference>
<keyword evidence="1" id="KW-0732">Signal</keyword>
<evidence type="ECO:0000313" key="3">
    <source>
        <dbReference type="Proteomes" id="UP000033651"/>
    </source>
</evidence>
<dbReference type="PATRIC" id="fig|345309.4.peg.133"/>
<accession>A0A0F3L1J8</accession>
<dbReference type="OrthoDB" id="8583929at2"/>
<comment type="caution">
    <text evidence="2">The sequence shown here is derived from an EMBL/GenBank/DDBJ whole genome shotgun (WGS) entry which is preliminary data.</text>
</comment>
<protein>
    <recommendedName>
        <fullName evidence="4">Secreted protein</fullName>
    </recommendedName>
</protein>
<dbReference type="EMBL" id="JZRB01000001">
    <property type="protein sequence ID" value="KJV37353.1"/>
    <property type="molecule type" value="Genomic_DNA"/>
</dbReference>
<organism evidence="2 3">
    <name type="scientific">Luteibacter yeojuensis</name>
    <dbReference type="NCBI Taxonomy" id="345309"/>
    <lineage>
        <taxon>Bacteria</taxon>
        <taxon>Pseudomonadati</taxon>
        <taxon>Pseudomonadota</taxon>
        <taxon>Gammaproteobacteria</taxon>
        <taxon>Lysobacterales</taxon>
        <taxon>Rhodanobacteraceae</taxon>
        <taxon>Luteibacter</taxon>
    </lineage>
</organism>
<dbReference type="Proteomes" id="UP000033651">
    <property type="component" value="Unassembled WGS sequence"/>
</dbReference>
<reference evidence="2 3" key="1">
    <citation type="submission" date="2015-03" db="EMBL/GenBank/DDBJ databases">
        <title>Draft genome sequence of Luteibacter yeojuensis strain SU11.</title>
        <authorList>
            <person name="Sulaiman J."/>
            <person name="Priya K."/>
            <person name="Chan K.-G."/>
        </authorList>
    </citation>
    <scope>NUCLEOTIDE SEQUENCE [LARGE SCALE GENOMIC DNA]</scope>
    <source>
        <strain evidence="2 3">SU11</strain>
    </source>
</reference>
<sequence length="338" mass="35927">MKRFASLARVVAQTGIIAAMLSLSVAALAAQAPQAQAAPPTLQLTRVGTLPPGAKPAGVPDDFVVTPNGYFSPDCVATIHAGDKLQKDGLIRHASGAVEKPATCGKANFNLRGDRVEPNGQVTLRAKGTPPPEQTGWVQSANYSSDKPIGRIVATWTVPSAPTTQDDQVIYFFPGLEQLPDVKSILQPVLGWNGYSDKKWTLASWNCCVDGTTFHSDPVPANEGDNVVGDTYSTCAAGVACDTWKIDSRNTTTGQTSSLSTDPYADLNWVFGGVLEVYNVSTCGEYPGGPITFHDIEVYDRDNNRVANPPWQGGDTSKVDPQCNYGLNTTATSATISY</sequence>
<dbReference type="AlphaFoldDB" id="A0A0F3L1J8"/>
<feature type="chain" id="PRO_5002463720" description="Secreted protein" evidence="1">
    <location>
        <begin position="38"/>
        <end position="338"/>
    </location>
</feature>
<evidence type="ECO:0000313" key="2">
    <source>
        <dbReference type="EMBL" id="KJV37353.1"/>
    </source>
</evidence>
<feature type="signal peptide" evidence="1">
    <location>
        <begin position="1"/>
        <end position="37"/>
    </location>
</feature>